<keyword evidence="1" id="KW-1133">Transmembrane helix</keyword>
<proteinExistence type="evidence at transcript level"/>
<name>T1DM02_ANOAQ</name>
<accession>T1DM02</accession>
<dbReference type="AlphaFoldDB" id="T1DM02"/>
<keyword evidence="1" id="KW-0812">Transmembrane</keyword>
<feature type="non-terminal residue" evidence="2">
    <location>
        <position position="1"/>
    </location>
</feature>
<feature type="transmembrane region" description="Helical" evidence="1">
    <location>
        <begin position="71"/>
        <end position="92"/>
    </location>
</feature>
<reference evidence="2" key="1">
    <citation type="submission" date="2013-07" db="EMBL/GenBank/DDBJ databases">
        <title>Transcriptome sequencing and developmental regulation of gene expression in Anopheles aquasalis.</title>
        <authorList>
            <consortium name="Brazilian Malaria Network (MCT/CNPq/MS/SCTIE/DECIT/PRONEX 555648/2009-5) and Research Network on Bioactive Molecules from Arthropod Vectors (NAP-MOBIARVE"/>
            <consortium name="University of Sao Paulo)"/>
            <person name="Marinotti O."/>
            <person name="Ribeiro J.M.C."/>
            <person name="Costa-da-Silva A.L."/>
            <person name="Silva M.C.P."/>
            <person name="Lopes A.R."/>
            <person name="Barros M.S."/>
            <person name="Sa-Nunes A."/>
            <person name="Konjin B.B."/>
            <person name="Carvalho E."/>
            <person name="Suesdek L."/>
            <person name="Silva-Neto M.A.C."/>
            <person name="Capurro M.L."/>
        </authorList>
    </citation>
    <scope>NUCLEOTIDE SEQUENCE</scope>
    <source>
        <tissue evidence="2">Whole body</tissue>
    </source>
</reference>
<evidence type="ECO:0000256" key="1">
    <source>
        <dbReference type="SAM" id="Phobius"/>
    </source>
</evidence>
<organism evidence="2">
    <name type="scientific">Anopheles aquasalis</name>
    <name type="common">Malaria mosquito</name>
    <dbReference type="NCBI Taxonomy" id="42839"/>
    <lineage>
        <taxon>Eukaryota</taxon>
        <taxon>Metazoa</taxon>
        <taxon>Ecdysozoa</taxon>
        <taxon>Arthropoda</taxon>
        <taxon>Hexapoda</taxon>
        <taxon>Insecta</taxon>
        <taxon>Pterygota</taxon>
        <taxon>Neoptera</taxon>
        <taxon>Endopterygota</taxon>
        <taxon>Diptera</taxon>
        <taxon>Nematocera</taxon>
        <taxon>Culicoidea</taxon>
        <taxon>Culicidae</taxon>
        <taxon>Anophelinae</taxon>
        <taxon>Anopheles</taxon>
    </lineage>
</organism>
<dbReference type="EMBL" id="GAMD01000156">
    <property type="protein sequence ID" value="JAB01435.1"/>
    <property type="molecule type" value="mRNA"/>
</dbReference>
<protein>
    <submittedName>
        <fullName evidence="2">Uncharacterized protein</fullName>
    </submittedName>
</protein>
<keyword evidence="1" id="KW-0472">Membrane</keyword>
<evidence type="ECO:0000313" key="2">
    <source>
        <dbReference type="EMBL" id="JAB01435.1"/>
    </source>
</evidence>
<feature type="transmembrane region" description="Helical" evidence="1">
    <location>
        <begin position="43"/>
        <end position="64"/>
    </location>
</feature>
<sequence>SLLYLCNHCLVVFHDYAQRSLFASQCFVSFKAEIRTCVCLHCFISLFLPLFGFRVRVFVVICLLYNCCKDFSCMCVLLFLTICLSILCISSGNLESPSCVPFVVKSKSCMFCLRVFMIFQFSKMIRCHLVVDSDAPSASAGCSIDLCVLNRVLVSLCRWVVAASIYLFRLRL</sequence>